<sequence length="55" mass="6630">FFGFGFLFHVFGYFFNFDLFIILPYLKQNPKQMLGFVKILKKISLYVFPFLKNPV</sequence>
<evidence type="ECO:0000256" key="1">
    <source>
        <dbReference type="SAM" id="Phobius"/>
    </source>
</evidence>
<proteinExistence type="predicted"/>
<name>X1P9D4_9ZZZZ</name>
<protein>
    <submittedName>
        <fullName evidence="2">Uncharacterized protein</fullName>
    </submittedName>
</protein>
<organism evidence="2">
    <name type="scientific">marine sediment metagenome</name>
    <dbReference type="NCBI Taxonomy" id="412755"/>
    <lineage>
        <taxon>unclassified sequences</taxon>
        <taxon>metagenomes</taxon>
        <taxon>ecological metagenomes</taxon>
    </lineage>
</organism>
<keyword evidence="1" id="KW-0812">Transmembrane</keyword>
<evidence type="ECO:0000313" key="2">
    <source>
        <dbReference type="EMBL" id="GAI52927.1"/>
    </source>
</evidence>
<keyword evidence="1" id="KW-0472">Membrane</keyword>
<keyword evidence="1" id="KW-1133">Transmembrane helix</keyword>
<accession>X1P9D4</accession>
<dbReference type="EMBL" id="BARV01036339">
    <property type="protein sequence ID" value="GAI52927.1"/>
    <property type="molecule type" value="Genomic_DNA"/>
</dbReference>
<feature type="non-terminal residue" evidence="2">
    <location>
        <position position="1"/>
    </location>
</feature>
<gene>
    <name evidence="2" type="ORF">S06H3_56490</name>
</gene>
<reference evidence="2" key="1">
    <citation type="journal article" date="2014" name="Front. Microbiol.">
        <title>High frequency of phylogenetically diverse reductive dehalogenase-homologous genes in deep subseafloor sedimentary metagenomes.</title>
        <authorList>
            <person name="Kawai M."/>
            <person name="Futagami T."/>
            <person name="Toyoda A."/>
            <person name="Takaki Y."/>
            <person name="Nishi S."/>
            <person name="Hori S."/>
            <person name="Arai W."/>
            <person name="Tsubouchi T."/>
            <person name="Morono Y."/>
            <person name="Uchiyama I."/>
            <person name="Ito T."/>
            <person name="Fujiyama A."/>
            <person name="Inagaki F."/>
            <person name="Takami H."/>
        </authorList>
    </citation>
    <scope>NUCLEOTIDE SEQUENCE</scope>
    <source>
        <strain evidence="2">Expedition CK06-06</strain>
    </source>
</reference>
<comment type="caution">
    <text evidence="2">The sequence shown here is derived from an EMBL/GenBank/DDBJ whole genome shotgun (WGS) entry which is preliminary data.</text>
</comment>
<feature type="transmembrane region" description="Helical" evidence="1">
    <location>
        <begin position="6"/>
        <end position="26"/>
    </location>
</feature>
<dbReference type="AlphaFoldDB" id="X1P9D4"/>